<evidence type="ECO:0000256" key="3">
    <source>
        <dbReference type="ARBA" id="ARBA00022840"/>
    </source>
</evidence>
<feature type="compositionally biased region" description="Basic and acidic residues" evidence="6">
    <location>
        <begin position="796"/>
        <end position="805"/>
    </location>
</feature>
<dbReference type="HAMAP" id="MF_00044">
    <property type="entry name" value="Asp_tRNA_synth_type1"/>
    <property type="match status" value="1"/>
</dbReference>
<dbReference type="Proteomes" id="UP001390339">
    <property type="component" value="Unassembled WGS sequence"/>
</dbReference>
<feature type="compositionally biased region" description="Low complexity" evidence="6">
    <location>
        <begin position="755"/>
        <end position="768"/>
    </location>
</feature>
<dbReference type="PANTHER" id="PTHR22594:SF5">
    <property type="entry name" value="ASPARTATE--TRNA LIGASE, MITOCHONDRIAL"/>
    <property type="match status" value="1"/>
</dbReference>
<dbReference type="EMBL" id="JAPCWZ010000007">
    <property type="protein sequence ID" value="KAK8856345.1"/>
    <property type="molecule type" value="Genomic_DNA"/>
</dbReference>
<evidence type="ECO:0000256" key="6">
    <source>
        <dbReference type="SAM" id="MobiDB-lite"/>
    </source>
</evidence>
<keyword evidence="3" id="KW-0067">ATP-binding</keyword>
<organism evidence="8 9">
    <name type="scientific">Apiospora arundinis</name>
    <dbReference type="NCBI Taxonomy" id="335852"/>
    <lineage>
        <taxon>Eukaryota</taxon>
        <taxon>Fungi</taxon>
        <taxon>Dikarya</taxon>
        <taxon>Ascomycota</taxon>
        <taxon>Pezizomycotina</taxon>
        <taxon>Sordariomycetes</taxon>
        <taxon>Xylariomycetidae</taxon>
        <taxon>Amphisphaeriales</taxon>
        <taxon>Apiosporaceae</taxon>
        <taxon>Apiospora</taxon>
    </lineage>
</organism>
<protein>
    <submittedName>
        <fullName evidence="8">tRNA synthetases class II-domain-containing protein</fullName>
    </submittedName>
</protein>
<reference evidence="8 9" key="1">
    <citation type="journal article" date="2024" name="IMA Fungus">
        <title>Apiospora arundinis, a panoply of carbohydrate-active enzymes and secondary metabolites.</title>
        <authorList>
            <person name="Sorensen T."/>
            <person name="Petersen C."/>
            <person name="Muurmann A.T."/>
            <person name="Christiansen J.V."/>
            <person name="Brundto M.L."/>
            <person name="Overgaard C.K."/>
            <person name="Boysen A.T."/>
            <person name="Wollenberg R.D."/>
            <person name="Larsen T.O."/>
            <person name="Sorensen J.L."/>
            <person name="Nielsen K.L."/>
            <person name="Sondergaard T.E."/>
        </authorList>
    </citation>
    <scope>NUCLEOTIDE SEQUENCE [LARGE SCALE GENOMIC DNA]</scope>
    <source>
        <strain evidence="8 9">AAU 773</strain>
    </source>
</reference>
<dbReference type="InterPro" id="IPR004364">
    <property type="entry name" value="Aa-tRNA-synt_II"/>
</dbReference>
<sequence length="805" mass="90171">MVRFSLLKTRSGAQRCPQNFSLRPGRSSWQLTSYRTRSIRSTHDDAAVAATEKIGTSTSGAAKSLQSKISDFKDLFVFDSSTRLPQLIPRSQRGEEVTVLGFLGKRREQSSTLTFCELDTFHKPAIQIVSQVIEGDDDADKAAAVHAALRAIPSYSPVACTGRLLERPRRVKAVQEFGDNEGPKPNFPLDNLWDLKLTSIKPLNEFPKDIIVSKNAVWPPKQRHMQMRFDRMLRDRIRFRDYLTGNVRQLLRSDRFEEVETPMLFKSTPEGAREFLVPTRRAGYAYALPQSPQQYKQLLMAGGFRQYFQFARCFRDEDLRADRQPEFTQLDLEMSFASGQDVRVYVERLVQLIFRRLGRQFGYKEINGIRHPVKANPNEIAEAEAAMASKPGLLPPGALYPWPRIPEKFPVLTYDEAMSRYGSDKPDLRIDSQILRIDDIVSPDFVSMITKLENPAVEAAQFRLNGTAQENQAFIHKFMDDMPKTPLKLSGDATPGVFVFDETKPLNGLSAFGHEAAENLAARESIDWKKLEHGDIVIVQARKNVPFRGEGWTDLGKLIKAITEAAVAKKLLVQRRNWGFCWVTKFPLFTPSDPESLAAGEGQGGAAGFSSTHHPFTAPYGPEDFELLTTNPLEAKADHYDLVCRGVEIGGGSRRIHVAEMQEYVMRDVLQMTDAGVGQFAHLLEALRAGCPPHAGFAFGWDRFVSILSGVDSVRDVIAFPKSMKGEDLFVKSPTKMTDEQMKAYHLMPRREVKPMPTTTEATPTFEPVSASPEFAPSPSDIPVPGDEPIPSSSSVEKDHDDKAA</sequence>
<evidence type="ECO:0000256" key="4">
    <source>
        <dbReference type="ARBA" id="ARBA00022917"/>
    </source>
</evidence>
<evidence type="ECO:0000256" key="5">
    <source>
        <dbReference type="ARBA" id="ARBA00023146"/>
    </source>
</evidence>
<dbReference type="InterPro" id="IPR045864">
    <property type="entry name" value="aa-tRNA-synth_II/BPL/LPL"/>
</dbReference>
<keyword evidence="5 8" id="KW-0030">Aminoacyl-tRNA synthetase</keyword>
<evidence type="ECO:0000256" key="1">
    <source>
        <dbReference type="ARBA" id="ARBA00022598"/>
    </source>
</evidence>
<feature type="region of interest" description="Disordered" evidence="6">
    <location>
        <begin position="752"/>
        <end position="805"/>
    </location>
</feature>
<evidence type="ECO:0000313" key="8">
    <source>
        <dbReference type="EMBL" id="KAK8856345.1"/>
    </source>
</evidence>
<name>A0ABR2I2V5_9PEZI</name>
<dbReference type="PANTHER" id="PTHR22594">
    <property type="entry name" value="ASPARTYL/LYSYL-TRNA SYNTHETASE"/>
    <property type="match status" value="1"/>
</dbReference>
<evidence type="ECO:0000259" key="7">
    <source>
        <dbReference type="PROSITE" id="PS50862"/>
    </source>
</evidence>
<evidence type="ECO:0000256" key="2">
    <source>
        <dbReference type="ARBA" id="ARBA00022741"/>
    </source>
</evidence>
<dbReference type="InterPro" id="IPR002312">
    <property type="entry name" value="Asp/Asn-tRNA-synth_IIb"/>
</dbReference>
<dbReference type="SUPFAM" id="SSF55681">
    <property type="entry name" value="Class II aaRS and biotin synthetases"/>
    <property type="match status" value="1"/>
</dbReference>
<comment type="caution">
    <text evidence="8">The sequence shown here is derived from an EMBL/GenBank/DDBJ whole genome shotgun (WGS) entry which is preliminary data.</text>
</comment>
<dbReference type="PRINTS" id="PR01042">
    <property type="entry name" value="TRNASYNTHASP"/>
</dbReference>
<keyword evidence="9" id="KW-1185">Reference proteome</keyword>
<dbReference type="GO" id="GO:0004812">
    <property type="term" value="F:aminoacyl-tRNA ligase activity"/>
    <property type="evidence" value="ECO:0007669"/>
    <property type="project" value="UniProtKB-KW"/>
</dbReference>
<accession>A0ABR2I2V5</accession>
<dbReference type="InterPro" id="IPR006195">
    <property type="entry name" value="aa-tRNA-synth_II"/>
</dbReference>
<keyword evidence="4" id="KW-0648">Protein biosynthesis</keyword>
<proteinExistence type="inferred from homology"/>
<gene>
    <name evidence="8" type="ORF">PGQ11_012257</name>
</gene>
<feature type="domain" description="Aminoacyl-transfer RNA synthetases class-II family profile" evidence="7">
    <location>
        <begin position="247"/>
        <end position="721"/>
    </location>
</feature>
<keyword evidence="1" id="KW-0436">Ligase</keyword>
<keyword evidence="2" id="KW-0547">Nucleotide-binding</keyword>
<dbReference type="PROSITE" id="PS50862">
    <property type="entry name" value="AA_TRNA_LIGASE_II"/>
    <property type="match status" value="1"/>
</dbReference>
<dbReference type="Pfam" id="PF00152">
    <property type="entry name" value="tRNA-synt_2"/>
    <property type="match status" value="1"/>
</dbReference>
<evidence type="ECO:0000313" key="9">
    <source>
        <dbReference type="Proteomes" id="UP001390339"/>
    </source>
</evidence>
<dbReference type="InterPro" id="IPR004524">
    <property type="entry name" value="Asp-tRNA-ligase_1"/>
</dbReference>
<dbReference type="Gene3D" id="3.30.930.10">
    <property type="entry name" value="Bira Bifunctional Protein, Domain 2"/>
    <property type="match status" value="2"/>
</dbReference>